<evidence type="ECO:0000313" key="2">
    <source>
        <dbReference type="Proteomes" id="UP001148662"/>
    </source>
</evidence>
<proteinExistence type="predicted"/>
<reference evidence="1" key="1">
    <citation type="submission" date="2022-07" db="EMBL/GenBank/DDBJ databases">
        <title>Genome Sequence of Phlebia brevispora.</title>
        <authorList>
            <person name="Buettner E."/>
        </authorList>
    </citation>
    <scope>NUCLEOTIDE SEQUENCE</scope>
    <source>
        <strain evidence="1">MPL23</strain>
    </source>
</reference>
<organism evidence="1 2">
    <name type="scientific">Phlebia brevispora</name>
    <dbReference type="NCBI Taxonomy" id="194682"/>
    <lineage>
        <taxon>Eukaryota</taxon>
        <taxon>Fungi</taxon>
        <taxon>Dikarya</taxon>
        <taxon>Basidiomycota</taxon>
        <taxon>Agaricomycotina</taxon>
        <taxon>Agaricomycetes</taxon>
        <taxon>Polyporales</taxon>
        <taxon>Meruliaceae</taxon>
        <taxon>Phlebia</taxon>
    </lineage>
</organism>
<dbReference type="Proteomes" id="UP001148662">
    <property type="component" value="Unassembled WGS sequence"/>
</dbReference>
<keyword evidence="2" id="KW-1185">Reference proteome</keyword>
<dbReference type="EMBL" id="JANHOG010000602">
    <property type="protein sequence ID" value="KAJ3552908.1"/>
    <property type="molecule type" value="Genomic_DNA"/>
</dbReference>
<comment type="caution">
    <text evidence="1">The sequence shown here is derived from an EMBL/GenBank/DDBJ whole genome shotgun (WGS) entry which is preliminary data.</text>
</comment>
<evidence type="ECO:0000313" key="1">
    <source>
        <dbReference type="EMBL" id="KAJ3552908.1"/>
    </source>
</evidence>
<sequence length="141" mass="15665">MLRKSPTPKWENQEGQGAGAGSNEALQSWKFDSSRRNGELPWITASHAGPVSKICLRRSRIFGTRNHHDADELEAGALLRKPNGATMEMLMGTMLARIGNNHNSRWEVRALCRAQCRCFLSAIPNVDGAIAFSWRADAMEN</sequence>
<protein>
    <submittedName>
        <fullName evidence="1">Uncharacterized protein</fullName>
    </submittedName>
</protein>
<gene>
    <name evidence="1" type="ORF">NM688_g3904</name>
</gene>
<name>A0ACC1T525_9APHY</name>
<accession>A0ACC1T525</accession>